<evidence type="ECO:0000313" key="5">
    <source>
        <dbReference type="Proteomes" id="UP000057181"/>
    </source>
</evidence>
<organism evidence="3 5">
    <name type="scientific">Kocuria flava</name>
    <dbReference type="NCBI Taxonomy" id="446860"/>
    <lineage>
        <taxon>Bacteria</taxon>
        <taxon>Bacillati</taxon>
        <taxon>Actinomycetota</taxon>
        <taxon>Actinomycetes</taxon>
        <taxon>Micrococcales</taxon>
        <taxon>Micrococcaceae</taxon>
        <taxon>Kocuria</taxon>
    </lineage>
</organism>
<feature type="domain" description="HTH marR-type" evidence="2">
    <location>
        <begin position="8"/>
        <end position="140"/>
    </location>
</feature>
<evidence type="ECO:0000313" key="6">
    <source>
        <dbReference type="Proteomes" id="UP000321155"/>
    </source>
</evidence>
<keyword evidence="6" id="KW-1185">Reference proteome</keyword>
<dbReference type="Proteomes" id="UP000057181">
    <property type="component" value="Chromosome"/>
</dbReference>
<dbReference type="InterPro" id="IPR036390">
    <property type="entry name" value="WH_DNA-bd_sf"/>
</dbReference>
<dbReference type="Gene3D" id="1.10.10.10">
    <property type="entry name" value="Winged helix-like DNA-binding domain superfamily/Winged helix DNA-binding domain"/>
    <property type="match status" value="1"/>
</dbReference>
<feature type="region of interest" description="Disordered" evidence="1">
    <location>
        <begin position="150"/>
        <end position="185"/>
    </location>
</feature>
<evidence type="ECO:0000259" key="2">
    <source>
        <dbReference type="PROSITE" id="PS50995"/>
    </source>
</evidence>
<dbReference type="Proteomes" id="UP000321155">
    <property type="component" value="Unassembled WGS sequence"/>
</dbReference>
<dbReference type="STRING" id="446860.AS188_09585"/>
<sequence length="185" mass="19942">MPVSHETAVELVRDLLELQRVMRRVTKVEPGRRRLSPTSVGLLSYLTSTGPRRATVMAAETGLGPSGLSRQLAGLEEAGLVERTPDPEDGRAALVAVTDHGRDEVRAAVELDAQRLAERLAGWDEDRARSSRGAINEITTVFLDSLGVERTTSCRGGHEPPDGAGPAGAPEDRPQHAEHEEQTAR</sequence>
<dbReference type="EMBL" id="CP013254">
    <property type="protein sequence ID" value="ALU39955.1"/>
    <property type="molecule type" value="Genomic_DNA"/>
</dbReference>
<dbReference type="AlphaFoldDB" id="A0A0U3GL61"/>
<dbReference type="CDD" id="cd00090">
    <property type="entry name" value="HTH_ARSR"/>
    <property type="match status" value="1"/>
</dbReference>
<dbReference type="PANTHER" id="PTHR33164">
    <property type="entry name" value="TRANSCRIPTIONAL REGULATOR, MARR FAMILY"/>
    <property type="match status" value="1"/>
</dbReference>
<dbReference type="SMART" id="SM00418">
    <property type="entry name" value="HTH_ARSR"/>
    <property type="match status" value="1"/>
</dbReference>
<reference evidence="3 5" key="1">
    <citation type="submission" date="2015-11" db="EMBL/GenBank/DDBJ databases">
        <title>Complete Genome Sequence of Kocuria flava strain HO-9041.</title>
        <authorList>
            <person name="Zhou M."/>
            <person name="Dai J."/>
        </authorList>
    </citation>
    <scope>NUCLEOTIDE SEQUENCE [LARGE SCALE GENOMIC DNA]</scope>
    <source>
        <strain evidence="3 5">HO-9041</strain>
    </source>
</reference>
<dbReference type="OrthoDB" id="8966183at2"/>
<reference evidence="4 6" key="2">
    <citation type="submission" date="2019-07" db="EMBL/GenBank/DDBJ databases">
        <title>Whole genome shotgun sequence of Kocuria flava NBRC 107626.</title>
        <authorList>
            <person name="Hosoyama A."/>
            <person name="Uohara A."/>
            <person name="Ohji S."/>
            <person name="Ichikawa N."/>
        </authorList>
    </citation>
    <scope>NUCLEOTIDE SEQUENCE [LARGE SCALE GENOMIC DNA]</scope>
    <source>
        <strain evidence="4 6">NBRC 107626</strain>
    </source>
</reference>
<dbReference type="SMART" id="SM00347">
    <property type="entry name" value="HTH_MARR"/>
    <property type="match status" value="1"/>
</dbReference>
<proteinExistence type="predicted"/>
<dbReference type="GO" id="GO:0006950">
    <property type="term" value="P:response to stress"/>
    <property type="evidence" value="ECO:0007669"/>
    <property type="project" value="TreeGrafter"/>
</dbReference>
<dbReference type="SUPFAM" id="SSF46785">
    <property type="entry name" value="Winged helix' DNA-binding domain"/>
    <property type="match status" value="1"/>
</dbReference>
<name>A0A0U3GL61_9MICC</name>
<dbReference type="GO" id="GO:0003700">
    <property type="term" value="F:DNA-binding transcription factor activity"/>
    <property type="evidence" value="ECO:0007669"/>
    <property type="project" value="InterPro"/>
</dbReference>
<feature type="compositionally biased region" description="Basic and acidic residues" evidence="1">
    <location>
        <begin position="170"/>
        <end position="185"/>
    </location>
</feature>
<protein>
    <recommendedName>
        <fullName evidence="2">HTH marR-type domain-containing protein</fullName>
    </recommendedName>
</protein>
<accession>A0A0U3GL61</accession>
<dbReference type="RefSeq" id="WP_058858661.1">
    <property type="nucleotide sequence ID" value="NZ_BJZR01000078.1"/>
</dbReference>
<dbReference type="InterPro" id="IPR011991">
    <property type="entry name" value="ArsR-like_HTH"/>
</dbReference>
<dbReference type="EMBL" id="BJZR01000078">
    <property type="protein sequence ID" value="GEO93029.1"/>
    <property type="molecule type" value="Genomic_DNA"/>
</dbReference>
<evidence type="ECO:0000313" key="3">
    <source>
        <dbReference type="EMBL" id="ALU39955.1"/>
    </source>
</evidence>
<evidence type="ECO:0000256" key="1">
    <source>
        <dbReference type="SAM" id="MobiDB-lite"/>
    </source>
</evidence>
<dbReference type="InterPro" id="IPR001845">
    <property type="entry name" value="HTH_ArsR_DNA-bd_dom"/>
</dbReference>
<dbReference type="InterPro" id="IPR000835">
    <property type="entry name" value="HTH_MarR-typ"/>
</dbReference>
<dbReference type="PROSITE" id="PS50995">
    <property type="entry name" value="HTH_MARR_2"/>
    <property type="match status" value="1"/>
</dbReference>
<dbReference type="InterPro" id="IPR036388">
    <property type="entry name" value="WH-like_DNA-bd_sf"/>
</dbReference>
<dbReference type="KEGG" id="kfv:AS188_09585"/>
<gene>
    <name evidence="3" type="ORF">AS188_09585</name>
    <name evidence="4" type="ORF">KFL01_23350</name>
</gene>
<dbReference type="Pfam" id="PF12802">
    <property type="entry name" value="MarR_2"/>
    <property type="match status" value="1"/>
</dbReference>
<dbReference type="InterPro" id="IPR039422">
    <property type="entry name" value="MarR/SlyA-like"/>
</dbReference>
<evidence type="ECO:0000313" key="4">
    <source>
        <dbReference type="EMBL" id="GEO93029.1"/>
    </source>
</evidence>
<dbReference type="PANTHER" id="PTHR33164:SF57">
    <property type="entry name" value="MARR-FAMILY TRANSCRIPTIONAL REGULATOR"/>
    <property type="match status" value="1"/>
</dbReference>